<dbReference type="EMBL" id="BMIJ01000010">
    <property type="protein sequence ID" value="GGC10066.1"/>
    <property type="molecule type" value="Genomic_DNA"/>
</dbReference>
<evidence type="ECO:0000256" key="1">
    <source>
        <dbReference type="SAM" id="Phobius"/>
    </source>
</evidence>
<feature type="transmembrane region" description="Helical" evidence="1">
    <location>
        <begin position="64"/>
        <end position="85"/>
    </location>
</feature>
<organism evidence="2 3">
    <name type="scientific">Marinobacterium zhoushanense</name>
    <dbReference type="NCBI Taxonomy" id="1679163"/>
    <lineage>
        <taxon>Bacteria</taxon>
        <taxon>Pseudomonadati</taxon>
        <taxon>Pseudomonadota</taxon>
        <taxon>Gammaproteobacteria</taxon>
        <taxon>Oceanospirillales</taxon>
        <taxon>Oceanospirillaceae</taxon>
        <taxon>Marinobacterium</taxon>
    </lineage>
</organism>
<protein>
    <submittedName>
        <fullName evidence="2">Uncharacterized protein</fullName>
    </submittedName>
</protein>
<keyword evidence="3" id="KW-1185">Reference proteome</keyword>
<sequence length="89" mass="9626">MLKLGLLLLILPPLGLMAGYMMEQADVDACLDAGGAWNYVERLCIDSAQSGTLPFVPFMQRHPVLVNGGMLLSVLGLLFCLVGLYRGRS</sequence>
<gene>
    <name evidence="2" type="ORF">GCM10011352_40670</name>
</gene>
<evidence type="ECO:0000313" key="2">
    <source>
        <dbReference type="EMBL" id="GGC10066.1"/>
    </source>
</evidence>
<evidence type="ECO:0000313" key="3">
    <source>
        <dbReference type="Proteomes" id="UP000629025"/>
    </source>
</evidence>
<comment type="caution">
    <text evidence="2">The sequence shown here is derived from an EMBL/GenBank/DDBJ whole genome shotgun (WGS) entry which is preliminary data.</text>
</comment>
<keyword evidence="1" id="KW-0812">Transmembrane</keyword>
<dbReference type="Proteomes" id="UP000629025">
    <property type="component" value="Unassembled WGS sequence"/>
</dbReference>
<proteinExistence type="predicted"/>
<keyword evidence="1" id="KW-0472">Membrane</keyword>
<keyword evidence="1" id="KW-1133">Transmembrane helix</keyword>
<dbReference type="RefSeq" id="WP_188751858.1">
    <property type="nucleotide sequence ID" value="NZ_BMIJ01000010.1"/>
</dbReference>
<accession>A0ABQ1KWT9</accession>
<reference evidence="3" key="1">
    <citation type="journal article" date="2019" name="Int. J. Syst. Evol. Microbiol.">
        <title>The Global Catalogue of Microorganisms (GCM) 10K type strain sequencing project: providing services to taxonomists for standard genome sequencing and annotation.</title>
        <authorList>
            <consortium name="The Broad Institute Genomics Platform"/>
            <consortium name="The Broad Institute Genome Sequencing Center for Infectious Disease"/>
            <person name="Wu L."/>
            <person name="Ma J."/>
        </authorList>
    </citation>
    <scope>NUCLEOTIDE SEQUENCE [LARGE SCALE GENOMIC DNA]</scope>
    <source>
        <strain evidence="3">CGMCC 1.15341</strain>
    </source>
</reference>
<name>A0ABQ1KWT9_9GAMM</name>